<dbReference type="Pfam" id="PF00106">
    <property type="entry name" value="adh_short"/>
    <property type="match status" value="1"/>
</dbReference>
<dbReference type="InterPro" id="IPR050259">
    <property type="entry name" value="SDR"/>
</dbReference>
<dbReference type="InterPro" id="IPR036291">
    <property type="entry name" value="NAD(P)-bd_dom_sf"/>
</dbReference>
<comment type="similarity">
    <text evidence="1 2">Belongs to the short-chain dehydrogenases/reductases (SDR) family.</text>
</comment>
<dbReference type="EMBL" id="CP022356">
    <property type="protein sequence ID" value="ASK79219.1"/>
    <property type="molecule type" value="Genomic_DNA"/>
</dbReference>
<proteinExistence type="inferred from homology"/>
<evidence type="ECO:0000313" key="3">
    <source>
        <dbReference type="EMBL" id="ASK79219.1"/>
    </source>
</evidence>
<dbReference type="GO" id="GO:0032787">
    <property type="term" value="P:monocarboxylic acid metabolic process"/>
    <property type="evidence" value="ECO:0007669"/>
    <property type="project" value="UniProtKB-ARBA"/>
</dbReference>
<reference evidence="3 4" key="1">
    <citation type="journal article" date="2016" name="Int. J. Syst. Evol. Microbiol.">
        <title>Paraphotobacterium marinum gen. nov., sp. nov., a member of the family Vibrionaceae, isolated from surface seawater.</title>
        <authorList>
            <person name="Huang Z."/>
            <person name="Dong C."/>
            <person name="Shao Z."/>
        </authorList>
    </citation>
    <scope>NUCLEOTIDE SEQUENCE [LARGE SCALE GENOMIC DNA]</scope>
    <source>
        <strain evidence="3 4">NSCS20N07D</strain>
    </source>
</reference>
<dbReference type="PROSITE" id="PS00061">
    <property type="entry name" value="ADH_SHORT"/>
    <property type="match status" value="1"/>
</dbReference>
<organism evidence="3 4">
    <name type="scientific">Paraphotobacterium marinum</name>
    <dbReference type="NCBI Taxonomy" id="1755811"/>
    <lineage>
        <taxon>Bacteria</taxon>
        <taxon>Pseudomonadati</taxon>
        <taxon>Pseudomonadota</taxon>
        <taxon>Gammaproteobacteria</taxon>
        <taxon>Vibrionales</taxon>
        <taxon>Vibrionaceae</taxon>
        <taxon>Paraphotobacterium</taxon>
    </lineage>
</organism>
<dbReference type="KEGG" id="pmai:CF386_09105"/>
<dbReference type="FunFam" id="3.40.50.720:FF:000084">
    <property type="entry name" value="Short-chain dehydrogenase reductase"/>
    <property type="match status" value="1"/>
</dbReference>
<dbReference type="PRINTS" id="PR00081">
    <property type="entry name" value="GDHRDH"/>
</dbReference>
<dbReference type="PANTHER" id="PTHR42879">
    <property type="entry name" value="3-OXOACYL-(ACYL-CARRIER-PROTEIN) REDUCTASE"/>
    <property type="match status" value="1"/>
</dbReference>
<dbReference type="EC" id="1.1.1.30" evidence="3"/>
<keyword evidence="3" id="KW-0560">Oxidoreductase</keyword>
<sequence>MKLKNKVAIVTGSGSGIGKGVALAYASEGAKVVIADLNEETGTKTAQEINMKGGHAIFVRMDITNEDNVNSSINYVYEKYGKIDILVNNAGFKHIEKINELAYQNWKKVISINLHGAFLTTKACLKFMYAAKAGSIIYIGSVSSKQGSKFQAPYVAAKHALLGLCRVVAKEAASHNVSANVICPGYIKTSLLEKQISHKAKVLNQSENEIIESMLSETVNNQFITSKDISDCAVFLASFKTNALTGQSLMVNHGGYME</sequence>
<dbReference type="RefSeq" id="WP_089074127.1">
    <property type="nucleotide sequence ID" value="NZ_CBCSAM010000002.1"/>
</dbReference>
<evidence type="ECO:0000256" key="2">
    <source>
        <dbReference type="RuleBase" id="RU000363"/>
    </source>
</evidence>
<gene>
    <name evidence="3" type="ORF">CF386_09105</name>
</gene>
<dbReference type="PRINTS" id="PR00080">
    <property type="entry name" value="SDRFAMILY"/>
</dbReference>
<name>A0A220VFW4_9GAMM</name>
<dbReference type="AlphaFoldDB" id="A0A220VFW4"/>
<protein>
    <submittedName>
        <fullName evidence="3">3-hydroxybutyrate dehydrogenase</fullName>
        <ecNumber evidence="3">1.1.1.30</ecNumber>
    </submittedName>
</protein>
<dbReference type="NCBIfam" id="NF009093">
    <property type="entry name" value="PRK12429.1"/>
    <property type="match status" value="1"/>
</dbReference>
<dbReference type="Gene3D" id="3.40.50.720">
    <property type="entry name" value="NAD(P)-binding Rossmann-like Domain"/>
    <property type="match status" value="1"/>
</dbReference>
<dbReference type="Proteomes" id="UP000242175">
    <property type="component" value="Chromosome small"/>
</dbReference>
<dbReference type="SUPFAM" id="SSF51735">
    <property type="entry name" value="NAD(P)-binding Rossmann-fold domains"/>
    <property type="match status" value="1"/>
</dbReference>
<dbReference type="OrthoDB" id="9803333at2"/>
<evidence type="ECO:0000313" key="4">
    <source>
        <dbReference type="Proteomes" id="UP000242175"/>
    </source>
</evidence>
<accession>A0A220VFW4</accession>
<dbReference type="CDD" id="cd05233">
    <property type="entry name" value="SDR_c"/>
    <property type="match status" value="1"/>
</dbReference>
<evidence type="ECO:0000256" key="1">
    <source>
        <dbReference type="ARBA" id="ARBA00006484"/>
    </source>
</evidence>
<dbReference type="PANTHER" id="PTHR42879:SF2">
    <property type="entry name" value="3-OXOACYL-[ACYL-CARRIER-PROTEIN] REDUCTASE FABG"/>
    <property type="match status" value="1"/>
</dbReference>
<dbReference type="InterPro" id="IPR020904">
    <property type="entry name" value="Sc_DH/Rdtase_CS"/>
</dbReference>
<dbReference type="InterPro" id="IPR002347">
    <property type="entry name" value="SDR_fam"/>
</dbReference>
<keyword evidence="4" id="KW-1185">Reference proteome</keyword>
<dbReference type="GO" id="GO:0003858">
    <property type="term" value="F:3-hydroxybutyrate dehydrogenase activity"/>
    <property type="evidence" value="ECO:0007669"/>
    <property type="project" value="UniProtKB-EC"/>
</dbReference>